<gene>
    <name evidence="2" type="ORF">S06H3_57988</name>
</gene>
<reference evidence="2" key="1">
    <citation type="journal article" date="2014" name="Front. Microbiol.">
        <title>High frequency of phylogenetically diverse reductive dehalogenase-homologous genes in deep subseafloor sedimentary metagenomes.</title>
        <authorList>
            <person name="Kawai M."/>
            <person name="Futagami T."/>
            <person name="Toyoda A."/>
            <person name="Takaki Y."/>
            <person name="Nishi S."/>
            <person name="Hori S."/>
            <person name="Arai W."/>
            <person name="Tsubouchi T."/>
            <person name="Morono Y."/>
            <person name="Uchiyama I."/>
            <person name="Ito T."/>
            <person name="Fujiyama A."/>
            <person name="Inagaki F."/>
            <person name="Takami H."/>
        </authorList>
    </citation>
    <scope>NUCLEOTIDE SEQUENCE</scope>
    <source>
        <strain evidence="2">Expedition CK06-06</strain>
    </source>
</reference>
<evidence type="ECO:0000256" key="1">
    <source>
        <dbReference type="SAM" id="MobiDB-lite"/>
    </source>
</evidence>
<feature type="region of interest" description="Disordered" evidence="1">
    <location>
        <begin position="80"/>
        <end position="101"/>
    </location>
</feature>
<name>X1Q944_9ZZZZ</name>
<comment type="caution">
    <text evidence="2">The sequence shown here is derived from an EMBL/GenBank/DDBJ whole genome shotgun (WGS) entry which is preliminary data.</text>
</comment>
<organism evidence="2">
    <name type="scientific">marine sediment metagenome</name>
    <dbReference type="NCBI Taxonomy" id="412755"/>
    <lineage>
        <taxon>unclassified sequences</taxon>
        <taxon>metagenomes</taxon>
        <taxon>ecological metagenomes</taxon>
    </lineage>
</organism>
<dbReference type="AlphaFoldDB" id="X1Q944"/>
<dbReference type="EMBL" id="BARV01037489">
    <property type="protein sequence ID" value="GAI51331.1"/>
    <property type="molecule type" value="Genomic_DNA"/>
</dbReference>
<protein>
    <submittedName>
        <fullName evidence="2">Uncharacterized protein</fullName>
    </submittedName>
</protein>
<proteinExistence type="predicted"/>
<evidence type="ECO:0000313" key="2">
    <source>
        <dbReference type="EMBL" id="GAI51331.1"/>
    </source>
</evidence>
<sequence>HEIVDNAINASTYSDYLETGYLYKKSDSAIKYLCNLKSPITNNLLNLVVKKKDIEVTTSARCANEEDYTRKLSFQTQRDLASEELKRRGNPPYDPKFYLKD</sequence>
<accession>X1Q944</accession>
<feature type="non-terminal residue" evidence="2">
    <location>
        <position position="1"/>
    </location>
</feature>